<organism evidence="1 2">
    <name type="scientific">Andreesenia angusta</name>
    <dbReference type="NCBI Taxonomy" id="39480"/>
    <lineage>
        <taxon>Bacteria</taxon>
        <taxon>Bacillati</taxon>
        <taxon>Bacillota</taxon>
        <taxon>Tissierellia</taxon>
        <taxon>Tissierellales</taxon>
        <taxon>Gottschalkiaceae</taxon>
        <taxon>Andreesenia</taxon>
    </lineage>
</organism>
<name>A0A1S1V8Z7_9FIRM</name>
<evidence type="ECO:0000313" key="2">
    <source>
        <dbReference type="Proteomes" id="UP000180254"/>
    </source>
</evidence>
<dbReference type="STRING" id="39480.EUAN_08750"/>
<reference evidence="1 2" key="1">
    <citation type="submission" date="2016-09" db="EMBL/GenBank/DDBJ databases">
        <title>Genome sequence of Eubacterium angustum.</title>
        <authorList>
            <person name="Poehlein A."/>
            <person name="Daniel R."/>
        </authorList>
    </citation>
    <scope>NUCLEOTIDE SEQUENCE [LARGE SCALE GENOMIC DNA]</scope>
    <source>
        <strain evidence="1 2">DSM 1989</strain>
    </source>
</reference>
<dbReference type="Proteomes" id="UP000180254">
    <property type="component" value="Unassembled WGS sequence"/>
</dbReference>
<proteinExistence type="predicted"/>
<dbReference type="RefSeq" id="WP_071062027.1">
    <property type="nucleotide sequence ID" value="NZ_MKIE01000002.1"/>
</dbReference>
<dbReference type="AlphaFoldDB" id="A0A1S1V8Z7"/>
<gene>
    <name evidence="1" type="ORF">EUAN_08750</name>
</gene>
<keyword evidence="2" id="KW-1185">Reference proteome</keyword>
<dbReference type="InterPro" id="IPR047901">
    <property type="entry name" value="BC1881-like"/>
</dbReference>
<sequence>MEVIINSAIKIDLASISTKALMEELIRREAVSARMAEPHQKYSIKTTYEDDGRRQTIETESTGPCMIIEVWD</sequence>
<accession>A0A1S1V8Z7</accession>
<dbReference type="NCBIfam" id="NF033495">
    <property type="entry name" value="phage_BC1881"/>
    <property type="match status" value="1"/>
</dbReference>
<dbReference type="EMBL" id="MKIE01000002">
    <property type="protein sequence ID" value="OHW63091.1"/>
    <property type="molecule type" value="Genomic_DNA"/>
</dbReference>
<protein>
    <submittedName>
        <fullName evidence="1">Uncharacterized protein</fullName>
    </submittedName>
</protein>
<evidence type="ECO:0000313" key="1">
    <source>
        <dbReference type="EMBL" id="OHW63091.1"/>
    </source>
</evidence>
<comment type="caution">
    <text evidence="1">The sequence shown here is derived from an EMBL/GenBank/DDBJ whole genome shotgun (WGS) entry which is preliminary data.</text>
</comment>